<sequence length="730" mass="80129">MAEANPTTSLFTFECKNFAPDTFFVLRWSGEEKISHPYRLELTLLARDNTCDLTALLGAQGRFRIKLENGMTRHFHGTVREACQLDNDAEWACYRVVLMPRLAGLADYRFSDVYLDQTLPEIVRKVMRLGELGIEGGPGDKRYDFRIGMSGPDIAATKANFVCQFDENCLDFLTRQLARQGIYYYFEQLEDCEAVVFCGDRSYQAGDAIALSYRPASTRRGRPVDAAVERFSAEVRPVPGKVVLLDFAGSHAGLDLRIEAQVEGGKSGEHDLYGEHFDTEEVGRRLGRLRAQASGCRAREYRGLSHVPMLSAGTKVRLADHPRADFNSDYQLIGLRHEGGQLVPGRRRERAVRGPDGTDTVLEDYRNEFVALPDEVQFRPEPEIRNPIMPQTVSAIIDAEGDEPYAQLNEHGCYKVRFPFQRTDKATMRSSAWLRLMSPYAGAHHGMHLPLLKGTEVIVAFLNGDPDRPYIAGAVANSENPNVVLEQNAKQNVLRTAGGNQFVLDDKRGDQCIHLATPVANTSVKLGQAEQPGLEMTSDAHIEMGSASSMRVVHGAYSEKIVGTPAFPASPSSPNPAQGNSPGSQSSGDQFFKATAEAGVIVRNHAVATTDVYEGITTTLNMGMTTTTTLGQQNSLVAGGKIDVALQSVLEMKQSVTKKVFQDKQETAAKTKQVSADKEEVGVKDKKKYVDSSLEAVTYKVDAQTLKLSGQKVDVSAPSVSIDGQTIHLG</sequence>
<dbReference type="InterPro" id="IPR006531">
    <property type="entry name" value="Gp5/Vgr_OB"/>
</dbReference>
<dbReference type="EMBL" id="UGSJ01000001">
    <property type="protein sequence ID" value="SUA88560.1"/>
    <property type="molecule type" value="Genomic_DNA"/>
</dbReference>
<dbReference type="Gene3D" id="2.30.110.50">
    <property type="match status" value="1"/>
</dbReference>
<dbReference type="EMBL" id="CP010310">
    <property type="protein sequence ID" value="APD13478.1"/>
    <property type="molecule type" value="Genomic_DNA"/>
</dbReference>
<dbReference type="SUPFAM" id="SSF69279">
    <property type="entry name" value="Phage tail proteins"/>
    <property type="match status" value="2"/>
</dbReference>
<evidence type="ECO:0000313" key="5">
    <source>
        <dbReference type="EMBL" id="SUA88560.1"/>
    </source>
</evidence>
<dbReference type="RefSeq" id="WP_052267242.1">
    <property type="nucleotide sequence ID" value="NZ_CP010310.2"/>
</dbReference>
<dbReference type="AlphaFoldDB" id="A0AAJ4Z822"/>
<gene>
    <name evidence="5" type="ORF">NCTC13159_00009</name>
    <name evidence="4" type="ORF">RO07_25410</name>
</gene>
<dbReference type="Gene3D" id="3.55.50.10">
    <property type="entry name" value="Baseplate protein-like domains"/>
    <property type="match status" value="1"/>
</dbReference>
<dbReference type="Gene3D" id="2.40.50.230">
    <property type="entry name" value="Gp5 N-terminal domain"/>
    <property type="match status" value="1"/>
</dbReference>
<dbReference type="Proteomes" id="UP000035086">
    <property type="component" value="Chromosome"/>
</dbReference>
<evidence type="ECO:0000313" key="6">
    <source>
        <dbReference type="Proteomes" id="UP000035086"/>
    </source>
</evidence>
<dbReference type="InterPro" id="IPR017847">
    <property type="entry name" value="T6SS_RhsGE_Vgr_subset"/>
</dbReference>
<reference evidence="6" key="1">
    <citation type="submission" date="2014-12" db="EMBL/GenBank/DDBJ databases">
        <title>Complete Genome Sequencing of Pandoraea pulmonicola DSM 16583.</title>
        <authorList>
            <person name="Chan K.-G."/>
        </authorList>
    </citation>
    <scope>NUCLEOTIDE SEQUENCE [LARGE SCALE GENOMIC DNA]</scope>
    <source>
        <strain evidence="6">DSM 16583</strain>
    </source>
</reference>
<evidence type="ECO:0000313" key="7">
    <source>
        <dbReference type="Proteomes" id="UP000254589"/>
    </source>
</evidence>
<dbReference type="NCBIfam" id="TIGR03361">
    <property type="entry name" value="VI_Rhs_Vgr"/>
    <property type="match status" value="1"/>
</dbReference>
<keyword evidence="6" id="KW-1185">Reference proteome</keyword>
<proteinExistence type="inferred from homology"/>
<dbReference type="Pfam" id="PF05954">
    <property type="entry name" value="Phage_GPD"/>
    <property type="match status" value="1"/>
</dbReference>
<dbReference type="Pfam" id="PF04717">
    <property type="entry name" value="Phage_base_V"/>
    <property type="match status" value="1"/>
</dbReference>
<evidence type="ECO:0000256" key="1">
    <source>
        <dbReference type="ARBA" id="ARBA00005558"/>
    </source>
</evidence>
<comment type="similarity">
    <text evidence="1">Belongs to the VgrG protein family.</text>
</comment>
<protein>
    <submittedName>
        <fullName evidence="5">Uncharacterized protein conserved in bacteria</fullName>
    </submittedName>
</protein>
<dbReference type="SUPFAM" id="SSF69255">
    <property type="entry name" value="gp5 N-terminal domain-like"/>
    <property type="match status" value="1"/>
</dbReference>
<feature type="compositionally biased region" description="Low complexity" evidence="2">
    <location>
        <begin position="569"/>
        <end position="584"/>
    </location>
</feature>
<dbReference type="InterPro" id="IPR037026">
    <property type="entry name" value="Vgr_OB-fold_dom_sf"/>
</dbReference>
<feature type="domain" description="Gp5/Type VI secretion system Vgr protein OB-fold" evidence="3">
    <location>
        <begin position="415"/>
        <end position="474"/>
    </location>
</feature>
<evidence type="ECO:0000259" key="3">
    <source>
        <dbReference type="Pfam" id="PF04717"/>
    </source>
</evidence>
<dbReference type="KEGG" id="ppul:RO07_25410"/>
<accession>A0AAJ4Z822</accession>
<dbReference type="Proteomes" id="UP000254589">
    <property type="component" value="Unassembled WGS sequence"/>
</dbReference>
<reference evidence="4" key="2">
    <citation type="submission" date="2016-11" db="EMBL/GenBank/DDBJ databases">
        <title>Complete Genome Sequencing of Pandoraea pulmonicola DSM 16583.</title>
        <authorList>
            <person name="Chan K.-G."/>
        </authorList>
    </citation>
    <scope>NUCLEOTIDE SEQUENCE</scope>
    <source>
        <strain evidence="4">DSM 16583</strain>
    </source>
</reference>
<evidence type="ECO:0000256" key="2">
    <source>
        <dbReference type="SAM" id="MobiDB-lite"/>
    </source>
</evidence>
<organism evidence="5 7">
    <name type="scientific">Pandoraea pulmonicola</name>
    <dbReference type="NCBI Taxonomy" id="93221"/>
    <lineage>
        <taxon>Bacteria</taxon>
        <taxon>Pseudomonadati</taxon>
        <taxon>Pseudomonadota</taxon>
        <taxon>Betaproteobacteria</taxon>
        <taxon>Burkholderiales</taxon>
        <taxon>Burkholderiaceae</taxon>
        <taxon>Pandoraea</taxon>
    </lineage>
</organism>
<dbReference type="NCBIfam" id="TIGR01646">
    <property type="entry name" value="vgr_GE"/>
    <property type="match status" value="1"/>
</dbReference>
<name>A0AAJ4Z822_PANPU</name>
<dbReference type="InterPro" id="IPR006533">
    <property type="entry name" value="T6SS_Vgr_RhsGE"/>
</dbReference>
<evidence type="ECO:0000313" key="4">
    <source>
        <dbReference type="EMBL" id="APD13478.1"/>
    </source>
</evidence>
<dbReference type="Gene3D" id="4.10.220.110">
    <property type="match status" value="1"/>
</dbReference>
<feature type="region of interest" description="Disordered" evidence="2">
    <location>
        <begin position="564"/>
        <end position="589"/>
    </location>
</feature>
<reference evidence="5 7" key="3">
    <citation type="submission" date="2018-06" db="EMBL/GenBank/DDBJ databases">
        <authorList>
            <consortium name="Pathogen Informatics"/>
            <person name="Doyle S."/>
        </authorList>
    </citation>
    <scope>NUCLEOTIDE SEQUENCE [LARGE SCALE GENOMIC DNA]</scope>
    <source>
        <strain evidence="5 7">NCTC13159</strain>
    </source>
</reference>